<dbReference type="RefSeq" id="WP_073157565.1">
    <property type="nucleotide sequence ID" value="NZ_FQVL01000016.1"/>
</dbReference>
<accession>A0A1M5AU07</accession>
<protein>
    <submittedName>
        <fullName evidence="4">Transcriptional regulator, TetR family</fullName>
    </submittedName>
</protein>
<reference evidence="4 5" key="1">
    <citation type="submission" date="2016-11" db="EMBL/GenBank/DDBJ databases">
        <authorList>
            <person name="Jaros S."/>
            <person name="Januszkiewicz K."/>
            <person name="Wedrychowicz H."/>
        </authorList>
    </citation>
    <scope>NUCLEOTIDE SEQUENCE [LARGE SCALE GENOMIC DNA]</scope>
    <source>
        <strain evidence="4 5">DSM 44666</strain>
    </source>
</reference>
<dbReference type="PANTHER" id="PTHR43479">
    <property type="entry name" value="ACREF/ENVCD OPERON REPRESSOR-RELATED"/>
    <property type="match status" value="1"/>
</dbReference>
<dbReference type="GO" id="GO:0003677">
    <property type="term" value="F:DNA binding"/>
    <property type="evidence" value="ECO:0007669"/>
    <property type="project" value="UniProtKB-UniRule"/>
</dbReference>
<dbReference type="Pfam" id="PF00440">
    <property type="entry name" value="TetR_N"/>
    <property type="match status" value="1"/>
</dbReference>
<feature type="domain" description="HTH tetR-type" evidence="3">
    <location>
        <begin position="8"/>
        <end position="69"/>
    </location>
</feature>
<dbReference type="InterPro" id="IPR050624">
    <property type="entry name" value="HTH-type_Tx_Regulator"/>
</dbReference>
<keyword evidence="5" id="KW-1185">Reference proteome</keyword>
<dbReference type="Gene3D" id="1.10.357.10">
    <property type="entry name" value="Tetracycline Repressor, domain 2"/>
    <property type="match status" value="1"/>
</dbReference>
<evidence type="ECO:0000313" key="4">
    <source>
        <dbReference type="EMBL" id="SHF33729.1"/>
    </source>
</evidence>
<keyword evidence="1 2" id="KW-0238">DNA-binding</keyword>
<evidence type="ECO:0000256" key="2">
    <source>
        <dbReference type="PROSITE-ProRule" id="PRU00335"/>
    </source>
</evidence>
<dbReference type="AlphaFoldDB" id="A0A1M5AU07"/>
<dbReference type="EMBL" id="FQVL01000016">
    <property type="protein sequence ID" value="SHF33729.1"/>
    <property type="molecule type" value="Genomic_DNA"/>
</dbReference>
<dbReference type="OrthoDB" id="9814200at2"/>
<dbReference type="SUPFAM" id="SSF46689">
    <property type="entry name" value="Homeodomain-like"/>
    <property type="match status" value="1"/>
</dbReference>
<organism evidence="4 5">
    <name type="scientific">Seinonella peptonophila</name>
    <dbReference type="NCBI Taxonomy" id="112248"/>
    <lineage>
        <taxon>Bacteria</taxon>
        <taxon>Bacillati</taxon>
        <taxon>Bacillota</taxon>
        <taxon>Bacilli</taxon>
        <taxon>Bacillales</taxon>
        <taxon>Thermoactinomycetaceae</taxon>
        <taxon>Seinonella</taxon>
    </lineage>
</organism>
<dbReference type="PANTHER" id="PTHR43479:SF11">
    <property type="entry name" value="ACREF_ENVCD OPERON REPRESSOR-RELATED"/>
    <property type="match status" value="1"/>
</dbReference>
<proteinExistence type="predicted"/>
<evidence type="ECO:0000256" key="1">
    <source>
        <dbReference type="ARBA" id="ARBA00023125"/>
    </source>
</evidence>
<dbReference type="InterPro" id="IPR001647">
    <property type="entry name" value="HTH_TetR"/>
</dbReference>
<dbReference type="PROSITE" id="PS50977">
    <property type="entry name" value="HTH_TETR_2"/>
    <property type="match status" value="1"/>
</dbReference>
<dbReference type="InterPro" id="IPR009057">
    <property type="entry name" value="Homeodomain-like_sf"/>
</dbReference>
<sequence length="217" mass="24835">MARNKYPEETINQILTVSLNLFMEKGYERTSIQDIINGLGGLTKGAIYHHFKSKEEIMQAVTERLYQGLDEMLTSIRDDKSLTGIEKLRKIFWVSLNNPSQLEMVSTAPSLMDNPRMLVGQMRSITEESVPKYIQPIVEQGLADGSIKTDYPKELSEVLMLMGNLWLNPLVFSDTAEGALNKCRFLQELSLKLGLDLLDDQMIERFVHLFRIYNEKA</sequence>
<feature type="DNA-binding region" description="H-T-H motif" evidence="2">
    <location>
        <begin position="32"/>
        <end position="51"/>
    </location>
</feature>
<dbReference type="STRING" id="112248.SAMN05444392_1162"/>
<name>A0A1M5AU07_9BACL</name>
<dbReference type="Proteomes" id="UP000184476">
    <property type="component" value="Unassembled WGS sequence"/>
</dbReference>
<evidence type="ECO:0000259" key="3">
    <source>
        <dbReference type="PROSITE" id="PS50977"/>
    </source>
</evidence>
<gene>
    <name evidence="4" type="ORF">SAMN05444392_1162</name>
</gene>
<evidence type="ECO:0000313" key="5">
    <source>
        <dbReference type="Proteomes" id="UP000184476"/>
    </source>
</evidence>